<dbReference type="PANTHER" id="PTHR45947:SF3">
    <property type="entry name" value="SULFOQUINOVOSYL TRANSFERASE SQD2"/>
    <property type="match status" value="1"/>
</dbReference>
<feature type="domain" description="Glycosyl transferase family 1" evidence="1">
    <location>
        <begin position="198"/>
        <end position="353"/>
    </location>
</feature>
<dbReference type="Gene3D" id="3.40.50.2000">
    <property type="entry name" value="Glycogen Phosphorylase B"/>
    <property type="match status" value="2"/>
</dbReference>
<dbReference type="PANTHER" id="PTHR45947">
    <property type="entry name" value="SULFOQUINOVOSYL TRANSFERASE SQD2"/>
    <property type="match status" value="1"/>
</dbReference>
<gene>
    <name evidence="3" type="ORF">HGMM_F17E05C09</name>
</gene>
<sequence length="388" mass="43884">MKILTVLTYYRPHTSGLTIYAERLARALAARGHQVTVMTTRYEHTLPLEEWRDGVHVIRVPVAVRISKGVLAPTFGLVATRLVRQHDVVQLHLPQFDAPGVALRARLFRKPSVLTYHCDLKLPPGLFNRLVNLMVKVQNNLAALLADQIVTYTRDYAEHSPYLRRYRHKLTTILPPVQLPQAPREAVEAFALRYQTHQRRPVIGMAARFAAEKGVEVLLDALPKILEKYPQAQVLFAGQYENVLGEQAYFARLMPRIREYIESGHWVFLGVLTPQEMAAFYPNLDVLVVPSLNSTEAFGLVQVEAMMHNIPCIASDLPGVRQPVQMHQMGEIIPVGNGQELAKALLKVIAGREGYRCNAAEIARTYDPDAIAQAYEALFEKLLQQYRR</sequence>
<dbReference type="SUPFAM" id="SSF53756">
    <property type="entry name" value="UDP-Glycosyltransferase/glycogen phosphorylase"/>
    <property type="match status" value="1"/>
</dbReference>
<proteinExistence type="predicted"/>
<evidence type="ECO:0000259" key="1">
    <source>
        <dbReference type="Pfam" id="PF00534"/>
    </source>
</evidence>
<dbReference type="CDD" id="cd03801">
    <property type="entry name" value="GT4_PimA-like"/>
    <property type="match status" value="1"/>
</dbReference>
<reference evidence="3" key="2">
    <citation type="journal article" date="2012" name="PLoS ONE">
        <title>A Deeply Branching Thermophilic Bacterium with an Ancient Acetyl-CoA Pathway Dominates a Subsurface Ecosystem.</title>
        <authorList>
            <person name="Takami H."/>
            <person name="Noguchi H."/>
            <person name="Takaki Y."/>
            <person name="Uchiyama I."/>
            <person name="Toyoda A."/>
            <person name="Nishi S."/>
            <person name="Chee G.-J."/>
            <person name="Arai W."/>
            <person name="Nunoura T."/>
            <person name="Itoh T."/>
            <person name="Hattori M."/>
            <person name="Takai K."/>
        </authorList>
    </citation>
    <scope>NUCLEOTIDE SEQUENCE</scope>
</reference>
<feature type="domain" description="Glycosyltransferase subfamily 4-like N-terminal" evidence="2">
    <location>
        <begin position="15"/>
        <end position="176"/>
    </location>
</feature>
<dbReference type="EMBL" id="AP011696">
    <property type="protein sequence ID" value="BAL54649.1"/>
    <property type="molecule type" value="Genomic_DNA"/>
</dbReference>
<evidence type="ECO:0000259" key="2">
    <source>
        <dbReference type="Pfam" id="PF13439"/>
    </source>
</evidence>
<accession>H5SER3</accession>
<name>H5SER3_9CHLR</name>
<protein>
    <submittedName>
        <fullName evidence="3">Glycosyl transferase family 1</fullName>
    </submittedName>
</protein>
<dbReference type="AlphaFoldDB" id="H5SER3"/>
<reference evidence="3" key="1">
    <citation type="journal article" date="2005" name="Environ. Microbiol.">
        <title>Genetic and functional properties of uncultivated thermophilic crenarchaeotes from a subsurface gold mine as revealed by analysis of genome fragments.</title>
        <authorList>
            <person name="Nunoura T."/>
            <person name="Hirayama H."/>
            <person name="Takami H."/>
            <person name="Oida H."/>
            <person name="Nishi S."/>
            <person name="Shimamura S."/>
            <person name="Suzuki Y."/>
            <person name="Inagaki F."/>
            <person name="Takai K."/>
            <person name="Nealson K.H."/>
            <person name="Horikoshi K."/>
        </authorList>
    </citation>
    <scope>NUCLEOTIDE SEQUENCE</scope>
</reference>
<dbReference type="InterPro" id="IPR028098">
    <property type="entry name" value="Glyco_trans_4-like_N"/>
</dbReference>
<dbReference type="Pfam" id="PF13439">
    <property type="entry name" value="Glyco_transf_4"/>
    <property type="match status" value="1"/>
</dbReference>
<dbReference type="InterPro" id="IPR001296">
    <property type="entry name" value="Glyco_trans_1"/>
</dbReference>
<dbReference type="GO" id="GO:0016757">
    <property type="term" value="F:glycosyltransferase activity"/>
    <property type="evidence" value="ECO:0007669"/>
    <property type="project" value="InterPro"/>
</dbReference>
<organism evidence="3">
    <name type="scientific">uncultured Chloroflexota bacterium</name>
    <dbReference type="NCBI Taxonomy" id="166587"/>
    <lineage>
        <taxon>Bacteria</taxon>
        <taxon>Bacillati</taxon>
        <taxon>Chloroflexota</taxon>
        <taxon>environmental samples</taxon>
    </lineage>
</organism>
<keyword evidence="3" id="KW-0808">Transferase</keyword>
<evidence type="ECO:0000313" key="3">
    <source>
        <dbReference type="EMBL" id="BAL54649.1"/>
    </source>
</evidence>
<dbReference type="InterPro" id="IPR050194">
    <property type="entry name" value="Glycosyltransferase_grp1"/>
</dbReference>
<dbReference type="Pfam" id="PF00534">
    <property type="entry name" value="Glycos_transf_1"/>
    <property type="match status" value="1"/>
</dbReference>